<reference evidence="3" key="1">
    <citation type="submission" date="2019-12" db="EMBL/GenBank/DDBJ databases">
        <title>Complete genome of Terracaulis silvestris 0127_4.</title>
        <authorList>
            <person name="Vieira S."/>
            <person name="Riedel T."/>
            <person name="Sproer C."/>
            <person name="Pascual J."/>
            <person name="Boedeker C."/>
            <person name="Overmann J."/>
        </authorList>
    </citation>
    <scope>NUCLEOTIDE SEQUENCE [LARGE SCALE GENOMIC DNA]</scope>
    <source>
        <strain evidence="3">0127_4</strain>
    </source>
</reference>
<protein>
    <submittedName>
        <fullName evidence="2">Uncharacterized protein</fullName>
    </submittedName>
</protein>
<proteinExistence type="predicted"/>
<accession>A0A6I6N0G7</accession>
<feature type="region of interest" description="Disordered" evidence="1">
    <location>
        <begin position="36"/>
        <end position="56"/>
    </location>
</feature>
<gene>
    <name evidence="2" type="ORF">DSM104635_03685</name>
</gene>
<keyword evidence="3" id="KW-1185">Reference proteome</keyword>
<evidence type="ECO:0000313" key="2">
    <source>
        <dbReference type="EMBL" id="QGZ96823.1"/>
    </source>
</evidence>
<dbReference type="EMBL" id="CP047045">
    <property type="protein sequence ID" value="QGZ96823.1"/>
    <property type="molecule type" value="Genomic_DNA"/>
</dbReference>
<organism evidence="2 3">
    <name type="scientific">Terricaulis silvestris</name>
    <dbReference type="NCBI Taxonomy" id="2686094"/>
    <lineage>
        <taxon>Bacteria</taxon>
        <taxon>Pseudomonadati</taxon>
        <taxon>Pseudomonadota</taxon>
        <taxon>Alphaproteobacteria</taxon>
        <taxon>Caulobacterales</taxon>
        <taxon>Caulobacteraceae</taxon>
        <taxon>Terricaulis</taxon>
    </lineage>
</organism>
<dbReference type="Proteomes" id="UP000431269">
    <property type="component" value="Chromosome"/>
</dbReference>
<evidence type="ECO:0000256" key="1">
    <source>
        <dbReference type="SAM" id="MobiDB-lite"/>
    </source>
</evidence>
<dbReference type="AlphaFoldDB" id="A0A6I6N0G7"/>
<sequence>MLSGSAAVCLCQTREPAHIAPFLLAMFDALPSDDPDIAGHEVSEDGSMWRPFDPERDQGRTLHRRIRFAPIDG</sequence>
<name>A0A6I6N0G7_9CAUL</name>
<dbReference type="KEGG" id="tsv:DSM104635_03685"/>
<evidence type="ECO:0000313" key="3">
    <source>
        <dbReference type="Proteomes" id="UP000431269"/>
    </source>
</evidence>